<proteinExistence type="predicted"/>
<keyword evidence="3" id="KW-1185">Reference proteome</keyword>
<evidence type="ECO:0000313" key="3">
    <source>
        <dbReference type="Proteomes" id="UP000005239"/>
    </source>
</evidence>
<organism evidence="2 3">
    <name type="scientific">Pristionchus pacificus</name>
    <name type="common">Parasitic nematode worm</name>
    <dbReference type="NCBI Taxonomy" id="54126"/>
    <lineage>
        <taxon>Eukaryota</taxon>
        <taxon>Metazoa</taxon>
        <taxon>Ecdysozoa</taxon>
        <taxon>Nematoda</taxon>
        <taxon>Chromadorea</taxon>
        <taxon>Rhabditida</taxon>
        <taxon>Rhabditina</taxon>
        <taxon>Diplogasteromorpha</taxon>
        <taxon>Diplogasteroidea</taxon>
        <taxon>Neodiplogasteridae</taxon>
        <taxon>Pristionchus</taxon>
    </lineage>
</organism>
<protein>
    <submittedName>
        <fullName evidence="2">Uncharacterized protein</fullName>
    </submittedName>
</protein>
<dbReference type="EnsemblMetazoa" id="PPA08081.1">
    <property type="protein sequence ID" value="PPA08081.1"/>
    <property type="gene ID" value="WBGene00097635"/>
</dbReference>
<dbReference type="Proteomes" id="UP000005239">
    <property type="component" value="Unassembled WGS sequence"/>
</dbReference>
<name>A0A2A6CGH9_PRIPA</name>
<dbReference type="AlphaFoldDB" id="A0A2A6CGH9"/>
<accession>A0A8R1YCJ6</accession>
<reference evidence="2" key="2">
    <citation type="submission" date="2022-06" db="UniProtKB">
        <authorList>
            <consortium name="EnsemblMetazoa"/>
        </authorList>
    </citation>
    <scope>IDENTIFICATION</scope>
    <source>
        <strain evidence="2">PS312</strain>
    </source>
</reference>
<accession>A0A2A6CGH9</accession>
<reference evidence="3" key="1">
    <citation type="journal article" date="2008" name="Nat. Genet.">
        <title>The Pristionchus pacificus genome provides a unique perspective on nematode lifestyle and parasitism.</title>
        <authorList>
            <person name="Dieterich C."/>
            <person name="Clifton S.W."/>
            <person name="Schuster L.N."/>
            <person name="Chinwalla A."/>
            <person name="Delehaunty K."/>
            <person name="Dinkelacker I."/>
            <person name="Fulton L."/>
            <person name="Fulton R."/>
            <person name="Godfrey J."/>
            <person name="Minx P."/>
            <person name="Mitreva M."/>
            <person name="Roeseler W."/>
            <person name="Tian H."/>
            <person name="Witte H."/>
            <person name="Yang S.P."/>
            <person name="Wilson R.K."/>
            <person name="Sommer R.J."/>
        </authorList>
    </citation>
    <scope>NUCLEOTIDE SEQUENCE [LARGE SCALE GENOMIC DNA]</scope>
    <source>
        <strain evidence="3">PS312</strain>
    </source>
</reference>
<evidence type="ECO:0000313" key="2">
    <source>
        <dbReference type="EnsemblMetazoa" id="PPA08081.1"/>
    </source>
</evidence>
<gene>
    <name evidence="2" type="primary">WBGene00097635</name>
</gene>
<evidence type="ECO:0000256" key="1">
    <source>
        <dbReference type="SAM" id="MobiDB-lite"/>
    </source>
</evidence>
<sequence>MPLVFVSVSYLKRLFSIVSIAKGLLAVSALRSVSASTGALRRAISPFEKARYDNQLIRWHQTARGVDTTHKGRVGVGGRHRHRPDTLRHSPSPHSTIVLPHTPQQPLSNRRLPFSRHVWSHHVPVYVSSHLPSLGESPFTFENTMQPYLHSTVLCLPTVIYSRVNSYLHLNLQFVLSSIVAVPFLRDISSTILSRAMAAVWNGRARRCCSPLFSPRKLQGSMPLGALPVSASTDA</sequence>
<feature type="region of interest" description="Disordered" evidence="1">
    <location>
        <begin position="69"/>
        <end position="106"/>
    </location>
</feature>